<proteinExistence type="predicted"/>
<name>A0ACA9Y4J6_9ASCO</name>
<dbReference type="Proteomes" id="UP001152531">
    <property type="component" value="Unassembled WGS sequence"/>
</dbReference>
<protein>
    <submittedName>
        <fullName evidence="1">D-amino-acid oxidase</fullName>
    </submittedName>
</protein>
<comment type="caution">
    <text evidence="1">The sequence shown here is derived from an EMBL/GenBank/DDBJ whole genome shotgun (WGS) entry which is preliminary data.</text>
</comment>
<gene>
    <name evidence="1" type="ORF">CLIB1444_03S00364</name>
</gene>
<evidence type="ECO:0000313" key="2">
    <source>
        <dbReference type="Proteomes" id="UP001152531"/>
    </source>
</evidence>
<accession>A0ACA9Y4J6</accession>
<evidence type="ECO:0000313" key="1">
    <source>
        <dbReference type="EMBL" id="CAH6719917.1"/>
    </source>
</evidence>
<dbReference type="EMBL" id="CALSDN010000003">
    <property type="protein sequence ID" value="CAH6719917.1"/>
    <property type="molecule type" value="Genomic_DNA"/>
</dbReference>
<reference evidence="1" key="1">
    <citation type="submission" date="2022-06" db="EMBL/GenBank/DDBJ databases">
        <authorList>
            <person name="Legras J.-L."/>
            <person name="Devillers H."/>
            <person name="Grondin C."/>
        </authorList>
    </citation>
    <scope>NUCLEOTIDE SEQUENCE</scope>
    <source>
        <strain evidence="1">CLIB 1444</strain>
    </source>
</reference>
<keyword evidence="2" id="KW-1185">Reference proteome</keyword>
<organism evidence="1 2">
    <name type="scientific">[Candida] jaroonii</name>
    <dbReference type="NCBI Taxonomy" id="467808"/>
    <lineage>
        <taxon>Eukaryota</taxon>
        <taxon>Fungi</taxon>
        <taxon>Dikarya</taxon>
        <taxon>Ascomycota</taxon>
        <taxon>Saccharomycotina</taxon>
        <taxon>Pichiomycetes</taxon>
        <taxon>Debaryomycetaceae</taxon>
        <taxon>Yamadazyma</taxon>
    </lineage>
</organism>
<sequence length="328" mass="36427">MTITIIGSGISGLYTAYSLVENNVDAKSITIIGEYLPGDQSTFYTSPWAGGNFSCISPDDDLTMKLDKLTYQNLSRIQKSLGGPTCGLEQRYSVEYWDEEPSQKKLDSLKTYILELEVLKDLPKGAAYGIRYLSWNFNCPLFLENMGKYLKNKGVTIARGKLKHIAEAPGDVVFNCTGLGARFLGGVEDSKVYPTRGQVVVVKAPQIKENRMRWGPDYATYILPRPYSHDHVVLGGFLQVDNWTGDTFGYETEDILKRTIELYPEIGEPEVVRVAAGLRPSRKGGVRIEKERIGKKVVIHNYGASGYGYQAGYGMASEAVKLYLGSKL</sequence>